<dbReference type="SUPFAM" id="SSF54427">
    <property type="entry name" value="NTF2-like"/>
    <property type="match status" value="1"/>
</dbReference>
<evidence type="ECO:0008006" key="3">
    <source>
        <dbReference type="Google" id="ProtNLM"/>
    </source>
</evidence>
<sequence>MSDANVALVRRLYDSGMAPDVVDEIVADDLVWDITPGAPFGGVYHGWPQVTADFFGRLLPHLTSLKATPENFYGAEGTDHVFVTGYYAATELREPIAVADVERNEPTVWPTAPSGSCRTV</sequence>
<dbReference type="Proteomes" id="UP000268658">
    <property type="component" value="Chromosome"/>
</dbReference>
<dbReference type="Gene3D" id="3.10.450.50">
    <property type="match status" value="1"/>
</dbReference>
<reference evidence="1 2" key="1">
    <citation type="submission" date="2018-12" db="EMBL/GenBank/DDBJ databases">
        <authorList>
            <consortium name="Pathogen Informatics"/>
        </authorList>
    </citation>
    <scope>NUCLEOTIDE SEQUENCE [LARGE SCALE GENOMIC DNA]</scope>
    <source>
        <strain evidence="1 2">NCTC10951</strain>
    </source>
</reference>
<evidence type="ECO:0000313" key="1">
    <source>
        <dbReference type="EMBL" id="VEI15985.1"/>
    </source>
</evidence>
<proteinExistence type="predicted"/>
<gene>
    <name evidence="1" type="ORF">NCTC10951_01443</name>
</gene>
<dbReference type="AlphaFoldDB" id="A0A448PKX2"/>
<dbReference type="EMBL" id="LR134477">
    <property type="protein sequence ID" value="VEI15985.1"/>
    <property type="molecule type" value="Genomic_DNA"/>
</dbReference>
<protein>
    <recommendedName>
        <fullName evidence="3">SnoaL-like domain-containing protein</fullName>
    </recommendedName>
</protein>
<name>A0A448PKX2_ACTVI</name>
<accession>A0A448PKX2</accession>
<dbReference type="OrthoDB" id="8451859at2"/>
<dbReference type="InterPro" id="IPR032710">
    <property type="entry name" value="NTF2-like_dom_sf"/>
</dbReference>
<dbReference type="KEGG" id="avc:NCTC10951_01443"/>
<evidence type="ECO:0000313" key="2">
    <source>
        <dbReference type="Proteomes" id="UP000268658"/>
    </source>
</evidence>
<dbReference type="RefSeq" id="WP_126414031.1">
    <property type="nucleotide sequence ID" value="NZ_JASPER010000062.1"/>
</dbReference>
<organism evidence="1 2">
    <name type="scientific">Actinomyces viscosus</name>
    <dbReference type="NCBI Taxonomy" id="1656"/>
    <lineage>
        <taxon>Bacteria</taxon>
        <taxon>Bacillati</taxon>
        <taxon>Actinomycetota</taxon>
        <taxon>Actinomycetes</taxon>
        <taxon>Actinomycetales</taxon>
        <taxon>Actinomycetaceae</taxon>
        <taxon>Actinomyces</taxon>
    </lineage>
</organism>